<keyword evidence="3" id="KW-1185">Reference proteome</keyword>
<evidence type="ECO:0000313" key="3">
    <source>
        <dbReference type="Proteomes" id="UP000236728"/>
    </source>
</evidence>
<reference evidence="2 3" key="1">
    <citation type="submission" date="2016-10" db="EMBL/GenBank/DDBJ databases">
        <authorList>
            <person name="de Groot N.N."/>
        </authorList>
    </citation>
    <scope>NUCLEOTIDE SEQUENCE [LARGE SCALE GENOMIC DNA]</scope>
    <source>
        <strain evidence="2 3">DSM 22489</strain>
    </source>
</reference>
<sequence>MARSELRSGTQLPWFTAGDLDGFFGLFFSGFPDLLLIVGLAPLCGLPMSLVTGRILPGVAISVLAGNLFYAWQARRLAEREGRDDVTAIPFGVNTPTIFAYVFLIMAPIYARTHDATLAWHAGIFASLISGIVQTLGAFGTDRLRRSTPRAALLAPLAGLALAYLCLGFVLGVFQQAAIALTPMLVLFALYGSRMKLPFRIPPAMVAIGLGASLVAVLRALHLYDAAAPPVTTPGLYLPHAVNVFALLLQRRWWSYLAVILPLAALDTLGSLMILESIKLEGDDYATMPSLAMNGLGTLAAALLGSPFPTTIYLGHAAHKANGARSGYSALNGIVTLVLCTTGVLPWVLHFVPLEVTAPVIVWFGLITVGQAFSTVPRQQTVAVAMGLIPALAQWATTLADTIARKAGSSLFALAPKFDVPGSDLALGGLIALGQGSLLTSMLWAAALALIVSRRFVAAAGWLAIAALLAGFGVIHAYTLTPEGVESHIAWNAAPTFAFSYAAGAVVLLACAWWSRHSIQPSDASPLAE</sequence>
<feature type="transmembrane region" description="Helical" evidence="1">
    <location>
        <begin position="20"/>
        <end position="43"/>
    </location>
</feature>
<dbReference type="AlphaFoldDB" id="A0A1H5VWE8"/>
<feature type="transmembrane region" description="Helical" evidence="1">
    <location>
        <begin position="205"/>
        <end position="224"/>
    </location>
</feature>
<dbReference type="EMBL" id="FNVA01000002">
    <property type="protein sequence ID" value="SEF90907.1"/>
    <property type="molecule type" value="Genomic_DNA"/>
</dbReference>
<feature type="transmembrane region" description="Helical" evidence="1">
    <location>
        <begin position="151"/>
        <end position="171"/>
    </location>
</feature>
<name>A0A1H5VWE8_9BACT</name>
<feature type="transmembrane region" description="Helical" evidence="1">
    <location>
        <begin position="383"/>
        <end position="405"/>
    </location>
</feature>
<evidence type="ECO:0000256" key="1">
    <source>
        <dbReference type="SAM" id="Phobius"/>
    </source>
</evidence>
<feature type="transmembrane region" description="Helical" evidence="1">
    <location>
        <begin position="498"/>
        <end position="515"/>
    </location>
</feature>
<keyword evidence="1" id="KW-0812">Transmembrane</keyword>
<dbReference type="PANTHER" id="PTHR31610">
    <property type="entry name" value="SLR0360 PROTEIN"/>
    <property type="match status" value="1"/>
</dbReference>
<feature type="transmembrane region" description="Helical" evidence="1">
    <location>
        <begin position="327"/>
        <end position="350"/>
    </location>
</feature>
<feature type="transmembrane region" description="Helical" evidence="1">
    <location>
        <begin position="55"/>
        <end position="72"/>
    </location>
</feature>
<feature type="transmembrane region" description="Helical" evidence="1">
    <location>
        <begin position="425"/>
        <end position="452"/>
    </location>
</feature>
<feature type="transmembrane region" description="Helical" evidence="1">
    <location>
        <begin position="256"/>
        <end position="275"/>
    </location>
</feature>
<dbReference type="RefSeq" id="WP_103932269.1">
    <property type="nucleotide sequence ID" value="NZ_FNVA01000002.1"/>
</dbReference>
<dbReference type="Proteomes" id="UP000236728">
    <property type="component" value="Unassembled WGS sequence"/>
</dbReference>
<feature type="transmembrane region" description="Helical" evidence="1">
    <location>
        <begin position="93"/>
        <end position="111"/>
    </location>
</feature>
<accession>A0A1H5VWE8</accession>
<organism evidence="2 3">
    <name type="scientific">Bryocella elongata</name>
    <dbReference type="NCBI Taxonomy" id="863522"/>
    <lineage>
        <taxon>Bacteria</taxon>
        <taxon>Pseudomonadati</taxon>
        <taxon>Acidobacteriota</taxon>
        <taxon>Terriglobia</taxon>
        <taxon>Terriglobales</taxon>
        <taxon>Acidobacteriaceae</taxon>
        <taxon>Bryocella</taxon>
    </lineage>
</organism>
<dbReference type="OrthoDB" id="3320984at2"/>
<gene>
    <name evidence="2" type="ORF">SAMN05421819_1318</name>
</gene>
<dbReference type="PANTHER" id="PTHR31610:SF0">
    <property type="entry name" value="SLC26A_SULP TRANSPORTER DOMAIN-CONTAINING PROTEIN"/>
    <property type="match status" value="1"/>
</dbReference>
<protein>
    <submittedName>
        <fullName evidence="2">Putative MFS transporter, AGZA family, xanthine/uracil permease</fullName>
    </submittedName>
</protein>
<keyword evidence="1" id="KW-0472">Membrane</keyword>
<keyword evidence="1" id="KW-1133">Transmembrane helix</keyword>
<feature type="transmembrane region" description="Helical" evidence="1">
    <location>
        <begin position="356"/>
        <end position="376"/>
    </location>
</feature>
<evidence type="ECO:0000313" key="2">
    <source>
        <dbReference type="EMBL" id="SEF90907.1"/>
    </source>
</evidence>
<feature type="transmembrane region" description="Helical" evidence="1">
    <location>
        <begin position="295"/>
        <end position="315"/>
    </location>
</feature>
<feature type="transmembrane region" description="Helical" evidence="1">
    <location>
        <begin position="117"/>
        <end position="139"/>
    </location>
</feature>
<proteinExistence type="predicted"/>
<feature type="transmembrane region" description="Helical" evidence="1">
    <location>
        <begin position="459"/>
        <end position="478"/>
    </location>
</feature>